<accession>A0A1G2BUH9</accession>
<sequence length="77" mass="9045">MKNMESFPNKDAAAGSPEKALPWAERKEELYEQIEKKLLQHEQEALALFPLSKLGRIERLTQRWKESKKIISDYEIS</sequence>
<evidence type="ECO:0000256" key="1">
    <source>
        <dbReference type="SAM" id="MobiDB-lite"/>
    </source>
</evidence>
<dbReference type="STRING" id="1798553.A3H70_05005"/>
<dbReference type="Proteomes" id="UP000178109">
    <property type="component" value="Unassembled WGS sequence"/>
</dbReference>
<organism evidence="2 3">
    <name type="scientific">Candidatus Komeilibacteria bacterium RIFCSPLOWO2_02_FULL_48_11</name>
    <dbReference type="NCBI Taxonomy" id="1798553"/>
    <lineage>
        <taxon>Bacteria</taxon>
        <taxon>Candidatus Komeiliibacteriota</taxon>
    </lineage>
</organism>
<protein>
    <submittedName>
        <fullName evidence="2">Uncharacterized protein</fullName>
    </submittedName>
</protein>
<proteinExistence type="predicted"/>
<name>A0A1G2BUH9_9BACT</name>
<comment type="caution">
    <text evidence="2">The sequence shown here is derived from an EMBL/GenBank/DDBJ whole genome shotgun (WGS) entry which is preliminary data.</text>
</comment>
<evidence type="ECO:0000313" key="3">
    <source>
        <dbReference type="Proteomes" id="UP000178109"/>
    </source>
</evidence>
<dbReference type="EMBL" id="MHKO01000017">
    <property type="protein sequence ID" value="OGY92688.1"/>
    <property type="molecule type" value="Genomic_DNA"/>
</dbReference>
<evidence type="ECO:0000313" key="2">
    <source>
        <dbReference type="EMBL" id="OGY92688.1"/>
    </source>
</evidence>
<reference evidence="2 3" key="1">
    <citation type="journal article" date="2016" name="Nat. Commun.">
        <title>Thousands of microbial genomes shed light on interconnected biogeochemical processes in an aquifer system.</title>
        <authorList>
            <person name="Anantharaman K."/>
            <person name="Brown C.T."/>
            <person name="Hug L.A."/>
            <person name="Sharon I."/>
            <person name="Castelle C.J."/>
            <person name="Probst A.J."/>
            <person name="Thomas B.C."/>
            <person name="Singh A."/>
            <person name="Wilkins M.J."/>
            <person name="Karaoz U."/>
            <person name="Brodie E.L."/>
            <person name="Williams K.H."/>
            <person name="Hubbard S.S."/>
            <person name="Banfield J.F."/>
        </authorList>
    </citation>
    <scope>NUCLEOTIDE SEQUENCE [LARGE SCALE GENOMIC DNA]</scope>
</reference>
<gene>
    <name evidence="2" type="ORF">A3H70_05005</name>
</gene>
<feature type="region of interest" description="Disordered" evidence="1">
    <location>
        <begin position="1"/>
        <end position="21"/>
    </location>
</feature>
<dbReference type="AlphaFoldDB" id="A0A1G2BUH9"/>